<comment type="caution">
    <text evidence="2">The sequence shown here is derived from an EMBL/GenBank/DDBJ whole genome shotgun (WGS) entry which is preliminary data.</text>
</comment>
<dbReference type="Gene3D" id="3.10.50.40">
    <property type="match status" value="1"/>
</dbReference>
<feature type="signal peptide" evidence="1">
    <location>
        <begin position="1"/>
        <end position="42"/>
    </location>
</feature>
<protein>
    <recommendedName>
        <fullName evidence="4">Peptidylprolyl isomerase</fullName>
    </recommendedName>
</protein>
<keyword evidence="3" id="KW-1185">Reference proteome</keyword>
<gene>
    <name evidence="2" type="ORF">RS86_03090</name>
</gene>
<evidence type="ECO:0000313" key="3">
    <source>
        <dbReference type="Proteomes" id="UP000033740"/>
    </source>
</evidence>
<feature type="chain" id="PRO_5002445298" description="Peptidylprolyl isomerase" evidence="1">
    <location>
        <begin position="43"/>
        <end position="316"/>
    </location>
</feature>
<keyword evidence="1" id="KW-0732">Signal</keyword>
<dbReference type="SUPFAM" id="SSF54534">
    <property type="entry name" value="FKBP-like"/>
    <property type="match status" value="1"/>
</dbReference>
<sequence>MRRGARIRPHRLERVRKTAAALITLGLAALALAGCSAGPSFAGQACSEMPTSSALTNSVTVKGDFGKEPSVALSLPTKVQKASVDDLIHGTGAAITTKNQPFVADIALYDAQTGQRIGATGFDGTTAVADVNTLAAQAKVLGDALECAKAGSRLLIGFPAGTAAKGAAVGVVDVRTVFLPHAEGSLEYNDALGLPTVVRAPDGRPGVIIPDAKKPTKQVVQTLIHGDGAKVKKTDGVRVQFTSVDWDTRKVVNSTWDSQSAVISGAAGIEGQTVGSQVLLIVPPAAAGQSTGSDGNGTQAIVVDILGIDNSSATGQ</sequence>
<dbReference type="PATRIC" id="fig|582680.6.peg.3169"/>
<dbReference type="PROSITE" id="PS51257">
    <property type="entry name" value="PROKAR_LIPOPROTEIN"/>
    <property type="match status" value="1"/>
</dbReference>
<dbReference type="InterPro" id="IPR046357">
    <property type="entry name" value="PPIase_dom_sf"/>
</dbReference>
<dbReference type="EMBL" id="JYIX01000038">
    <property type="protein sequence ID" value="KJL31810.1"/>
    <property type="molecule type" value="Genomic_DNA"/>
</dbReference>
<reference evidence="2 3" key="1">
    <citation type="submission" date="2015-02" db="EMBL/GenBank/DDBJ databases">
        <title>Draft genome sequences of ten Microbacterium spp. with emphasis on heavy metal contaminated environments.</title>
        <authorList>
            <person name="Corretto E."/>
        </authorList>
    </citation>
    <scope>NUCLEOTIDE SEQUENCE [LARGE SCALE GENOMIC DNA]</scope>
    <source>
        <strain evidence="2 3">ARN176</strain>
    </source>
</reference>
<dbReference type="GO" id="GO:0003755">
    <property type="term" value="F:peptidyl-prolyl cis-trans isomerase activity"/>
    <property type="evidence" value="ECO:0007669"/>
    <property type="project" value="InterPro"/>
</dbReference>
<name>A0A0F0LHP8_9MICO</name>
<organism evidence="2 3">
    <name type="scientific">Microbacterium azadirachtae</name>
    <dbReference type="NCBI Taxonomy" id="582680"/>
    <lineage>
        <taxon>Bacteria</taxon>
        <taxon>Bacillati</taxon>
        <taxon>Actinomycetota</taxon>
        <taxon>Actinomycetes</taxon>
        <taxon>Micrococcales</taxon>
        <taxon>Microbacteriaceae</taxon>
        <taxon>Microbacterium</taxon>
    </lineage>
</organism>
<dbReference type="AlphaFoldDB" id="A0A0F0LHP8"/>
<evidence type="ECO:0000256" key="1">
    <source>
        <dbReference type="SAM" id="SignalP"/>
    </source>
</evidence>
<proteinExistence type="predicted"/>
<evidence type="ECO:0000313" key="2">
    <source>
        <dbReference type="EMBL" id="KJL31810.1"/>
    </source>
</evidence>
<accession>A0A0F0LHP8</accession>
<dbReference type="Proteomes" id="UP000033740">
    <property type="component" value="Unassembled WGS sequence"/>
</dbReference>
<dbReference type="STRING" id="582680.RS86_03090"/>
<evidence type="ECO:0008006" key="4">
    <source>
        <dbReference type="Google" id="ProtNLM"/>
    </source>
</evidence>